<dbReference type="EMBL" id="GBRH01271657">
    <property type="protein sequence ID" value="JAD26238.1"/>
    <property type="molecule type" value="Transcribed_RNA"/>
</dbReference>
<reference evidence="1" key="2">
    <citation type="journal article" date="2015" name="Data Brief">
        <title>Shoot transcriptome of the giant reed, Arundo donax.</title>
        <authorList>
            <person name="Barrero R.A."/>
            <person name="Guerrero F.D."/>
            <person name="Moolhuijzen P."/>
            <person name="Goolsby J.A."/>
            <person name="Tidwell J."/>
            <person name="Bellgard S.E."/>
            <person name="Bellgard M.I."/>
        </authorList>
    </citation>
    <scope>NUCLEOTIDE SEQUENCE</scope>
    <source>
        <tissue evidence="1">Shoot tissue taken approximately 20 cm above the soil surface</tissue>
    </source>
</reference>
<accession>A0A0A8YL53</accession>
<proteinExistence type="predicted"/>
<dbReference type="AlphaFoldDB" id="A0A0A8YL53"/>
<organism evidence="1">
    <name type="scientific">Arundo donax</name>
    <name type="common">Giant reed</name>
    <name type="synonym">Donax arundinaceus</name>
    <dbReference type="NCBI Taxonomy" id="35708"/>
    <lineage>
        <taxon>Eukaryota</taxon>
        <taxon>Viridiplantae</taxon>
        <taxon>Streptophyta</taxon>
        <taxon>Embryophyta</taxon>
        <taxon>Tracheophyta</taxon>
        <taxon>Spermatophyta</taxon>
        <taxon>Magnoliopsida</taxon>
        <taxon>Liliopsida</taxon>
        <taxon>Poales</taxon>
        <taxon>Poaceae</taxon>
        <taxon>PACMAD clade</taxon>
        <taxon>Arundinoideae</taxon>
        <taxon>Arundineae</taxon>
        <taxon>Arundo</taxon>
    </lineage>
</organism>
<protein>
    <submittedName>
        <fullName evidence="1">Uncharacterized protein</fullName>
    </submittedName>
</protein>
<sequence length="32" mass="3759">MLTANYQAKYLHIQCVLLPFKKKWCLSIVGTF</sequence>
<reference evidence="1" key="1">
    <citation type="submission" date="2014-09" db="EMBL/GenBank/DDBJ databases">
        <authorList>
            <person name="Magalhaes I.L.F."/>
            <person name="Oliveira U."/>
            <person name="Santos F.R."/>
            <person name="Vidigal T.H.D.A."/>
            <person name="Brescovit A.D."/>
            <person name="Santos A.J."/>
        </authorList>
    </citation>
    <scope>NUCLEOTIDE SEQUENCE</scope>
    <source>
        <tissue evidence="1">Shoot tissue taken approximately 20 cm above the soil surface</tissue>
    </source>
</reference>
<evidence type="ECO:0000313" key="1">
    <source>
        <dbReference type="EMBL" id="JAD26238.1"/>
    </source>
</evidence>
<name>A0A0A8YL53_ARUDO</name>